<comment type="subcellular location">
    <subcellularLocation>
        <location evidence="1">Cytoplasm</location>
    </subcellularLocation>
</comment>
<feature type="compositionally biased region" description="Polar residues" evidence="7">
    <location>
        <begin position="1356"/>
        <end position="1368"/>
    </location>
</feature>
<evidence type="ECO:0000256" key="2">
    <source>
        <dbReference type="ARBA" id="ARBA00007129"/>
    </source>
</evidence>
<protein>
    <submittedName>
        <fullName evidence="11">Uncharacterized protein</fullName>
    </submittedName>
</protein>
<feature type="region of interest" description="Disordered" evidence="7">
    <location>
        <begin position="1252"/>
        <end position="1278"/>
    </location>
</feature>
<evidence type="ECO:0000256" key="3">
    <source>
        <dbReference type="ARBA" id="ARBA00022490"/>
    </source>
</evidence>
<feature type="compositionally biased region" description="Acidic residues" evidence="7">
    <location>
        <begin position="1185"/>
        <end position="1194"/>
    </location>
</feature>
<accession>A0A6P6XQV3</accession>
<feature type="region of interest" description="Disordered" evidence="7">
    <location>
        <begin position="1334"/>
        <end position="1378"/>
    </location>
</feature>
<evidence type="ECO:0000259" key="9">
    <source>
        <dbReference type="Pfam" id="PF24797"/>
    </source>
</evidence>
<dbReference type="FunCoup" id="A0A6P6XQV3">
    <property type="interactions" value="1205"/>
</dbReference>
<gene>
    <name evidence="11" type="primary">LOC113789840</name>
</gene>
<feature type="domain" description="IFT121/TULP4 N-terminal" evidence="9">
    <location>
        <begin position="61"/>
        <end position="376"/>
    </location>
</feature>
<feature type="region of interest" description="Disordered" evidence="7">
    <location>
        <begin position="1394"/>
        <end position="1413"/>
    </location>
</feature>
<feature type="region of interest" description="Disordered" evidence="7">
    <location>
        <begin position="586"/>
        <end position="663"/>
    </location>
</feature>
<dbReference type="Gene3D" id="2.130.10.10">
    <property type="entry name" value="YVTN repeat-like/Quinoprotein amine dehydrogenase"/>
    <property type="match status" value="1"/>
</dbReference>
<dbReference type="PANTHER" id="PTHR16517">
    <property type="entry name" value="TUBBY-RELATED"/>
    <property type="match status" value="1"/>
</dbReference>
<feature type="compositionally biased region" description="Acidic residues" evidence="7">
    <location>
        <begin position="1394"/>
        <end position="1410"/>
    </location>
</feature>
<evidence type="ECO:0000256" key="5">
    <source>
        <dbReference type="ARBA" id="ARBA00022737"/>
    </source>
</evidence>
<dbReference type="InterPro" id="IPR056159">
    <property type="entry name" value="Beta-prop_IFT121_TULP_N"/>
</dbReference>
<keyword evidence="3" id="KW-0963">Cytoplasm</keyword>
<feature type="region of interest" description="Disordered" evidence="7">
    <location>
        <begin position="873"/>
        <end position="908"/>
    </location>
</feature>
<reference evidence="11" key="1">
    <citation type="submission" date="2025-08" db="UniProtKB">
        <authorList>
            <consortium name="RefSeq"/>
        </authorList>
    </citation>
    <scope>IDENTIFICATION</scope>
    <source>
        <strain evidence="11">Airmid</strain>
    </source>
</reference>
<name>A0A6P6XQV3_DERPT</name>
<dbReference type="InterPro" id="IPR015943">
    <property type="entry name" value="WD40/YVTN_repeat-like_dom_sf"/>
</dbReference>
<evidence type="ECO:0000259" key="8">
    <source>
        <dbReference type="Pfam" id="PF01167"/>
    </source>
</evidence>
<feature type="compositionally biased region" description="Basic residues" evidence="7">
    <location>
        <begin position="1131"/>
        <end position="1142"/>
    </location>
</feature>
<feature type="compositionally biased region" description="Basic residues" evidence="7">
    <location>
        <begin position="1369"/>
        <end position="1378"/>
    </location>
</feature>
<evidence type="ECO:0000256" key="6">
    <source>
        <dbReference type="PROSITE-ProRule" id="PRU00221"/>
    </source>
</evidence>
<dbReference type="InParanoid" id="A0A6P6XQV3"/>
<evidence type="ECO:0000256" key="1">
    <source>
        <dbReference type="ARBA" id="ARBA00004496"/>
    </source>
</evidence>
<dbReference type="OrthoDB" id="8775810at2759"/>
<feature type="region of interest" description="Disordered" evidence="7">
    <location>
        <begin position="924"/>
        <end position="984"/>
    </location>
</feature>
<feature type="domain" description="Tubby C-terminal" evidence="8">
    <location>
        <begin position="1419"/>
        <end position="1537"/>
    </location>
</feature>
<dbReference type="Pfam" id="PF24797">
    <property type="entry name" value="Beta-prop_WDR35_TULP_N"/>
    <property type="match status" value="1"/>
</dbReference>
<feature type="compositionally biased region" description="Polar residues" evidence="7">
    <location>
        <begin position="1167"/>
        <end position="1182"/>
    </location>
</feature>
<dbReference type="Pfam" id="PF01167">
    <property type="entry name" value="Tub"/>
    <property type="match status" value="1"/>
</dbReference>
<sequence>MDEILDGWLAIGNCGGVVGVTYTTIDSLHIQNFKRQINNNGDQTINKSTNFMTSNHTSFDDNNSRNQSAIVPQRTNFNLRGHRSEIVFVRWNEPYQKLASCDRNGVIFVWIKYEGRWSIELINDRNTRVTDFAWSHDGRMALICYMDGFVLVGSVSGQRYWSSMLNLNGCSITCGTWTANNQHVLFGTSNGHLLVISVHGVFITQISIQEGVEIASMMWSCQKFQSSTKQRQQQNNDSILADLNNNHRHQQSNETVTEEQHENHMLAISFVDGTIYLMQNYDEVFPTVIETSLINIKMEWSMNGKLLAIGGHRIIKSSVNGMYMYHNIVRIYRHDGTLIRQCQLDFNYQPLSALTWACNDRRLFIACGQLLYVAWIIHGIPSLSFISGLQVYNGLKDEINIERLQVPESVKLLLSELFTSTIHCYLPDYQQIGKFVFRPPANNLRLHCTLMRHETTTTSTTTALSSSSLSMINHNHYQQQQQLDSSIINQSSSNNDDTFYILYLEYLGGLVPILKGKRSSKIKPEFIIFDPQRNLDTNSKISSNASNLISDNNFNSQKISNTTDTFPNGGRFKYFLQNSVWTSVSGNRNLTSTTTTTSDSENDNDNSSSTSASILYHLTPKTRRRLRYCRTPQFGSRNRHYNDDDNNNNNLEYQQQPHQQPPNQTPWINDNTLPETDKIVLITSNIWGTKFKFLGMSPKLPTNLGSITYRTSLLHLQPRQMSLVIKELNDKNTFTSNYNNNHHHNIIRHKHCRNNEQQLNKNNSFNGNYYYSSDSEDEFSESQRWMIQNSSSNDQSSSSSLMIPPIAPLSTLKSVRNLMLMSLDNIPNQPSIMNESIEQRQQQQQIIQDEFLTLQIHQNDNGLATSYNVEIKPSSSSTTTNHNNTINHRPSIVSIDSPPPTSSSSSSAIASTFVRQFKHQTFQSESPKHVSSFSQRLSHQQQQQQQQQQSQVSTSGISSSSSTTTQQQSSSQSPKLYSSPNISPNKQIIRSKILMKESSPRKSSVSYCSNEFTKKSFVGCMMNETETSTICDIVETTIGAPSSGINNNSRCQNGYHNHDDDYCNNNDTITSSTTYLVKYKTCINESLALASSVDSNTTTIPAASLADHNHNHHHHSSVGNHSIRNNNNHQTKSHHHHHHHRSQSFQTYHIYDDTDRVIVKANPLNLDDSNSKQQRQSNQMVVDNNNDDDDDDSTDQYIRNVEQVVQSLSQKLQLQQQSNNQKNQIDQNQYQQQYDPFANLNQQQQHLFRNNSLSYDDDDNDRSSSSLSSTTQLHQTPRRFVNSMIGDHNNQNRRNMSITSLVSLPQQQQQQSNPMDRLRSIMTTSNQNTNNLLINKNRSLPSSPLMGMNRKELNPLPTNSSKMQSSRRSNGRHFFHSPKVVRKLRRKLSYLDCSSEDDENNTSDDDDDLNSIENQSTLNMDQNADDLNNNNNNQLKIIEKKKNGYQKCRKFSNNNNNENETSKKFILHNKAPLWNEISQVYQLDFGGRVTQESAKNFQIEYQGRQVMQFGRIDTNAYTLDFEYPFSAVQAMAVALANVTQRLK</sequence>
<feature type="compositionally biased region" description="Low complexity" evidence="7">
    <location>
        <begin position="874"/>
        <end position="908"/>
    </location>
</feature>
<feature type="compositionally biased region" description="Low complexity" evidence="7">
    <location>
        <begin position="931"/>
        <end position="973"/>
    </location>
</feature>
<feature type="compositionally biased region" description="Low complexity" evidence="7">
    <location>
        <begin position="591"/>
        <end position="611"/>
    </location>
</feature>
<dbReference type="CTD" id="43317"/>
<dbReference type="Gene3D" id="3.20.90.10">
    <property type="entry name" value="Tubby Protein, Chain A"/>
    <property type="match status" value="1"/>
</dbReference>
<dbReference type="GO" id="GO:0005737">
    <property type="term" value="C:cytoplasm"/>
    <property type="evidence" value="ECO:0007669"/>
    <property type="project" value="UniProtKB-SubCell"/>
</dbReference>
<dbReference type="RefSeq" id="XP_027195231.1">
    <property type="nucleotide sequence ID" value="XM_027339430.1"/>
</dbReference>
<evidence type="ECO:0000313" key="10">
    <source>
        <dbReference type="Proteomes" id="UP000515146"/>
    </source>
</evidence>
<feature type="region of interest" description="Disordered" evidence="7">
    <location>
        <begin position="1164"/>
        <end position="1194"/>
    </location>
</feature>
<feature type="repeat" description="WD" evidence="6">
    <location>
        <begin position="79"/>
        <end position="110"/>
    </location>
</feature>
<evidence type="ECO:0000313" key="11">
    <source>
        <dbReference type="RefSeq" id="XP_027195231.1"/>
    </source>
</evidence>
<evidence type="ECO:0000256" key="4">
    <source>
        <dbReference type="ARBA" id="ARBA00022574"/>
    </source>
</evidence>
<comment type="similarity">
    <text evidence="2">Belongs to the TUB family.</text>
</comment>
<dbReference type="KEGG" id="dpte:113789840"/>
<feature type="region of interest" description="Disordered" evidence="7">
    <location>
        <begin position="1107"/>
        <end position="1144"/>
    </location>
</feature>
<dbReference type="SUPFAM" id="SSF54518">
    <property type="entry name" value="Tubby C-terminal domain-like"/>
    <property type="match status" value="1"/>
</dbReference>
<feature type="compositionally biased region" description="Polar residues" evidence="7">
    <location>
        <begin position="974"/>
        <end position="984"/>
    </location>
</feature>
<organism evidence="10 11">
    <name type="scientific">Dermatophagoides pteronyssinus</name>
    <name type="common">European house dust mite</name>
    <dbReference type="NCBI Taxonomy" id="6956"/>
    <lineage>
        <taxon>Eukaryota</taxon>
        <taxon>Metazoa</taxon>
        <taxon>Ecdysozoa</taxon>
        <taxon>Arthropoda</taxon>
        <taxon>Chelicerata</taxon>
        <taxon>Arachnida</taxon>
        <taxon>Acari</taxon>
        <taxon>Acariformes</taxon>
        <taxon>Sarcoptiformes</taxon>
        <taxon>Astigmata</taxon>
        <taxon>Psoroptidia</taxon>
        <taxon>Analgoidea</taxon>
        <taxon>Pyroglyphidae</taxon>
        <taxon>Dermatophagoidinae</taxon>
        <taxon>Dermatophagoides</taxon>
    </lineage>
</organism>
<dbReference type="PROSITE" id="PS50082">
    <property type="entry name" value="WD_REPEATS_2"/>
    <property type="match status" value="1"/>
</dbReference>
<dbReference type="Proteomes" id="UP000515146">
    <property type="component" value="Unplaced"/>
</dbReference>
<feature type="compositionally biased region" description="Low complexity" evidence="7">
    <location>
        <begin position="647"/>
        <end position="658"/>
    </location>
</feature>
<proteinExistence type="inferred from homology"/>
<keyword evidence="5" id="KW-0677">Repeat</keyword>
<dbReference type="OMA" id="RCYCTIR"/>
<dbReference type="InterPro" id="IPR025659">
    <property type="entry name" value="Tubby-like_C"/>
</dbReference>
<keyword evidence="4 6" id="KW-0853">WD repeat</keyword>
<dbReference type="SUPFAM" id="SSF50978">
    <property type="entry name" value="WD40 repeat-like"/>
    <property type="match status" value="1"/>
</dbReference>
<dbReference type="PRINTS" id="PR01573">
    <property type="entry name" value="SUPERTUBBY"/>
</dbReference>
<dbReference type="InterPro" id="IPR036322">
    <property type="entry name" value="WD40_repeat_dom_sf"/>
</dbReference>
<dbReference type="InterPro" id="IPR001680">
    <property type="entry name" value="WD40_rpt"/>
</dbReference>
<evidence type="ECO:0000256" key="7">
    <source>
        <dbReference type="SAM" id="MobiDB-lite"/>
    </source>
</evidence>
<dbReference type="InterPro" id="IPR000007">
    <property type="entry name" value="Tubby_C"/>
</dbReference>
<dbReference type="PANTHER" id="PTHR16517:SF2">
    <property type="entry name" value="TUBBY-RELATED PROTEIN 4"/>
    <property type="match status" value="1"/>
</dbReference>
<keyword evidence="10" id="KW-1185">Reference proteome</keyword>